<keyword evidence="3" id="KW-1185">Reference proteome</keyword>
<proteinExistence type="predicted"/>
<organism evidence="2 3">
    <name type="scientific">Endocarpon pusillum (strain Z07020 / HMAS-L-300199)</name>
    <name type="common">Lichen-forming fungus</name>
    <dbReference type="NCBI Taxonomy" id="1263415"/>
    <lineage>
        <taxon>Eukaryota</taxon>
        <taxon>Fungi</taxon>
        <taxon>Dikarya</taxon>
        <taxon>Ascomycota</taxon>
        <taxon>Pezizomycotina</taxon>
        <taxon>Eurotiomycetes</taxon>
        <taxon>Chaetothyriomycetidae</taxon>
        <taxon>Verrucariales</taxon>
        <taxon>Verrucariaceae</taxon>
        <taxon>Endocarpon</taxon>
    </lineage>
</organism>
<feature type="compositionally biased region" description="Polar residues" evidence="1">
    <location>
        <begin position="103"/>
        <end position="118"/>
    </location>
</feature>
<accession>U1GE42</accession>
<dbReference type="Proteomes" id="UP000019373">
    <property type="component" value="Unassembled WGS sequence"/>
</dbReference>
<sequence length="175" mass="19027">MLQGLSSLISRLILPVSSNNLYPHSSRLQQTYCDPTSKKASWRPKQVQYSPLESHTQLPPDPPLPPPNPNSANVTPSSSTAPTSFRRPNSNRERLKHLLFSPSLPSQGPKGTSTQQKTVKPDGADKPGEGKGTLKEAAMKNVTMLGDPVSLKAETSEHSPKPEEDGATERLRSKI</sequence>
<reference evidence="3" key="1">
    <citation type="journal article" date="2014" name="BMC Genomics">
        <title>Genome characteristics reveal the impact of lichenization on lichen-forming fungus Endocarpon pusillum Hedwig (Verrucariales, Ascomycota).</title>
        <authorList>
            <person name="Wang Y.-Y."/>
            <person name="Liu B."/>
            <person name="Zhang X.-Y."/>
            <person name="Zhou Q.-M."/>
            <person name="Zhang T."/>
            <person name="Li H."/>
            <person name="Yu Y.-F."/>
            <person name="Zhang X.-L."/>
            <person name="Hao X.-Y."/>
            <person name="Wang M."/>
            <person name="Wang L."/>
            <person name="Wei J.-C."/>
        </authorList>
    </citation>
    <scope>NUCLEOTIDE SEQUENCE [LARGE SCALE GENOMIC DNA]</scope>
    <source>
        <strain evidence="3">Z07020 / HMAS-L-300199</strain>
    </source>
</reference>
<dbReference type="OrthoDB" id="5234213at2759"/>
<feature type="compositionally biased region" description="Basic and acidic residues" evidence="1">
    <location>
        <begin position="119"/>
        <end position="138"/>
    </location>
</feature>
<dbReference type="EMBL" id="KE721326">
    <property type="protein sequence ID" value="ERF70353.1"/>
    <property type="molecule type" value="Genomic_DNA"/>
</dbReference>
<dbReference type="RefSeq" id="XP_007804023.1">
    <property type="nucleotide sequence ID" value="XM_007805832.1"/>
</dbReference>
<protein>
    <submittedName>
        <fullName evidence="2">Uncharacterized protein</fullName>
    </submittedName>
</protein>
<dbReference type="GeneID" id="19242500"/>
<gene>
    <name evidence="2" type="ORF">EPUS_07618</name>
</gene>
<feature type="region of interest" description="Disordered" evidence="1">
    <location>
        <begin position="35"/>
        <end position="175"/>
    </location>
</feature>
<name>U1GE42_ENDPU</name>
<evidence type="ECO:0000256" key="1">
    <source>
        <dbReference type="SAM" id="MobiDB-lite"/>
    </source>
</evidence>
<dbReference type="HOGENOM" id="CLU_1532538_0_0_1"/>
<dbReference type="AlphaFoldDB" id="U1GE42"/>
<feature type="compositionally biased region" description="Basic and acidic residues" evidence="1">
    <location>
        <begin position="154"/>
        <end position="175"/>
    </location>
</feature>
<feature type="compositionally biased region" description="Pro residues" evidence="1">
    <location>
        <begin position="59"/>
        <end position="69"/>
    </location>
</feature>
<feature type="compositionally biased region" description="Polar residues" evidence="1">
    <location>
        <begin position="47"/>
        <end position="57"/>
    </location>
</feature>
<evidence type="ECO:0000313" key="2">
    <source>
        <dbReference type="EMBL" id="ERF70353.1"/>
    </source>
</evidence>
<evidence type="ECO:0000313" key="3">
    <source>
        <dbReference type="Proteomes" id="UP000019373"/>
    </source>
</evidence>
<feature type="compositionally biased region" description="Polar residues" evidence="1">
    <location>
        <begin position="71"/>
        <end position="88"/>
    </location>
</feature>